<feature type="transmembrane region" description="Helical" evidence="7">
    <location>
        <begin position="178"/>
        <end position="197"/>
    </location>
</feature>
<feature type="transmembrane region" description="Helical" evidence="7">
    <location>
        <begin position="280"/>
        <end position="300"/>
    </location>
</feature>
<dbReference type="PROSITE" id="PS01022">
    <property type="entry name" value="PTR2_1"/>
    <property type="match status" value="1"/>
</dbReference>
<dbReference type="PANTHER" id="PTHR11654">
    <property type="entry name" value="OLIGOPEPTIDE TRANSPORTER-RELATED"/>
    <property type="match status" value="1"/>
</dbReference>
<dbReference type="Pfam" id="PF00854">
    <property type="entry name" value="PTR2"/>
    <property type="match status" value="1"/>
</dbReference>
<evidence type="ECO:0000256" key="7">
    <source>
        <dbReference type="SAM" id="Phobius"/>
    </source>
</evidence>
<dbReference type="GO" id="GO:0022857">
    <property type="term" value="F:transmembrane transporter activity"/>
    <property type="evidence" value="ECO:0007669"/>
    <property type="project" value="InterPro"/>
</dbReference>
<feature type="transmembrane region" description="Helical" evidence="7">
    <location>
        <begin position="390"/>
        <end position="408"/>
    </location>
</feature>
<keyword evidence="4" id="KW-0813">Transport</keyword>
<sequence>MRRGSHIVSRHSQLERKQSLSLNHRKHLQLDDSFHCSHGVDAGIVRPTFIDSSMTAVSSHGLDAGIVEPTFTDSSLTVVSSHGVDAGIVRPTFIDSSMTAVSSHGLDAGIVEPTFTDSSLTVVSSHGVDAGIKLKYPRSVFFIISNEFCERFSYYGMRTILVIYLRNILLYNDNDATVLYHTFTMFCYFFPLLGAMLADSLLGKFRTILYLSVVYAIGNVVISVASATGAIDIPGRELTILGLLLIALGTGGIKPCVSAFGGDQFVMPQQERQLQTFFSLFYFSINSGSLISTFLTPILRQDVKCFDQDSCYPLAFGVPAILMVVSIVVFIIGKNSYIIKKPQGNVVLEVSKCIGHAVAQKWRSKGVSRDHWLEHADDTYPRRLIEDIKSTLGVLFLFLPLPIFWALFDQQVISHDPLY</sequence>
<evidence type="ECO:0000256" key="6">
    <source>
        <dbReference type="ARBA" id="ARBA00023136"/>
    </source>
</evidence>
<feature type="transmembrane region" description="Helical" evidence="7">
    <location>
        <begin position="209"/>
        <end position="228"/>
    </location>
</feature>
<dbReference type="Gene3D" id="1.20.1250.20">
    <property type="entry name" value="MFS general substrate transporter like domains"/>
    <property type="match status" value="1"/>
</dbReference>
<evidence type="ECO:0008006" key="9">
    <source>
        <dbReference type="Google" id="ProtNLM"/>
    </source>
</evidence>
<dbReference type="SUPFAM" id="SSF103473">
    <property type="entry name" value="MFS general substrate transporter"/>
    <property type="match status" value="1"/>
</dbReference>
<feature type="transmembrane region" description="Helical" evidence="7">
    <location>
        <begin position="312"/>
        <end position="333"/>
    </location>
</feature>
<feature type="transmembrane region" description="Helical" evidence="7">
    <location>
        <begin position="152"/>
        <end position="172"/>
    </location>
</feature>
<dbReference type="GO" id="GO:0006857">
    <property type="term" value="P:oligopeptide transport"/>
    <property type="evidence" value="ECO:0007669"/>
    <property type="project" value="InterPro"/>
</dbReference>
<dbReference type="InterPro" id="IPR000109">
    <property type="entry name" value="POT_fam"/>
</dbReference>
<dbReference type="EMBL" id="OD564464">
    <property type="protein sequence ID" value="CAD7438470.1"/>
    <property type="molecule type" value="Genomic_DNA"/>
</dbReference>
<organism evidence="8">
    <name type="scientific">Timema bartmani</name>
    <dbReference type="NCBI Taxonomy" id="61472"/>
    <lineage>
        <taxon>Eukaryota</taxon>
        <taxon>Metazoa</taxon>
        <taxon>Ecdysozoa</taxon>
        <taxon>Arthropoda</taxon>
        <taxon>Hexapoda</taxon>
        <taxon>Insecta</taxon>
        <taxon>Pterygota</taxon>
        <taxon>Neoptera</taxon>
        <taxon>Polyneoptera</taxon>
        <taxon>Phasmatodea</taxon>
        <taxon>Timematodea</taxon>
        <taxon>Timematoidea</taxon>
        <taxon>Timematidae</taxon>
        <taxon>Timema</taxon>
    </lineage>
</organism>
<evidence type="ECO:0000256" key="5">
    <source>
        <dbReference type="ARBA" id="ARBA00022989"/>
    </source>
</evidence>
<evidence type="ECO:0000256" key="3">
    <source>
        <dbReference type="ARBA" id="ARBA00022692"/>
    </source>
</evidence>
<evidence type="ECO:0000256" key="1">
    <source>
        <dbReference type="ARBA" id="ARBA00004141"/>
    </source>
</evidence>
<evidence type="ECO:0000256" key="2">
    <source>
        <dbReference type="ARBA" id="ARBA00005982"/>
    </source>
</evidence>
<keyword evidence="3 7" id="KW-0812">Transmembrane</keyword>
<gene>
    <name evidence="8" type="ORF">TBIB3V08_LOCUS1059</name>
</gene>
<protein>
    <recommendedName>
        <fullName evidence="9">Peptide transporter</fullName>
    </recommendedName>
</protein>
<dbReference type="AlphaFoldDB" id="A0A7R9HWS4"/>
<feature type="transmembrane region" description="Helical" evidence="7">
    <location>
        <begin position="240"/>
        <end position="260"/>
    </location>
</feature>
<name>A0A7R9HWS4_9NEOP</name>
<keyword evidence="6 7" id="KW-0472">Membrane</keyword>
<evidence type="ECO:0000313" key="8">
    <source>
        <dbReference type="EMBL" id="CAD7438470.1"/>
    </source>
</evidence>
<reference evidence="8" key="1">
    <citation type="submission" date="2020-11" db="EMBL/GenBank/DDBJ databases">
        <authorList>
            <person name="Tran Van P."/>
        </authorList>
    </citation>
    <scope>NUCLEOTIDE SEQUENCE</scope>
</reference>
<accession>A0A7R9HWS4</accession>
<comment type="subcellular location">
    <subcellularLocation>
        <location evidence="1">Membrane</location>
        <topology evidence="1">Multi-pass membrane protein</topology>
    </subcellularLocation>
</comment>
<dbReference type="InterPro" id="IPR018456">
    <property type="entry name" value="PTR2_symporter_CS"/>
</dbReference>
<keyword evidence="5 7" id="KW-1133">Transmembrane helix</keyword>
<dbReference type="GO" id="GO:0016020">
    <property type="term" value="C:membrane"/>
    <property type="evidence" value="ECO:0007669"/>
    <property type="project" value="UniProtKB-SubCell"/>
</dbReference>
<dbReference type="InterPro" id="IPR036259">
    <property type="entry name" value="MFS_trans_sf"/>
</dbReference>
<evidence type="ECO:0000256" key="4">
    <source>
        <dbReference type="ARBA" id="ARBA00022856"/>
    </source>
</evidence>
<keyword evidence="4" id="KW-0653">Protein transport</keyword>
<proteinExistence type="inferred from homology"/>
<comment type="similarity">
    <text evidence="2">Belongs to the major facilitator superfamily. Proton-dependent oligopeptide transporter (POT/PTR) (TC 2.A.17) family.</text>
</comment>
<keyword evidence="4" id="KW-0571">Peptide transport</keyword>